<name>A0A413FB74_9FIRM</name>
<dbReference type="Pfam" id="PF08401">
    <property type="entry name" value="ArdcN"/>
    <property type="match status" value="1"/>
</dbReference>
<evidence type="ECO:0000313" key="9">
    <source>
        <dbReference type="Proteomes" id="UP000283880"/>
    </source>
</evidence>
<feature type="domain" description="DUF4316" evidence="4">
    <location>
        <begin position="1158"/>
        <end position="1207"/>
    </location>
</feature>
<sequence>MAETKKPTNRERLQEITAGIEQGIKELFESGRYAAYLRTMSRFHRYSVNNQMLIHMQKPDATLVAGFNKWRSQFERHVKKGEKGIQIIAPTPFKKRVEEQKLDPDTKLPVLDRNGKVVMEEKEVEIPMFRPVSVFDVSQTEGKPLPQLAADLHGDVKQYEVFMEALRRSSPVPMEIRPIQEDMDGYFSFDEQRIAIREGMSEVQTVSAAVHEIAHAKLHNYKQERQEAAKGDDTKNPPAEKDEEEYEEIELFGKPGLFSNGRVSHNELPDGLFCYDLRGSDDDYGDPVTVEERVAVNHAGSVILAAPLELPEEGFLRLTEENGLDFTGEDMTLSQFLQAQKKDRSTEEVEAESVSYAVCQYYGIQTGENSFGYIAGWSKGKELPELRASLETITKTASGLITDIDKHFRDICKERGIDLTAPEQAAPERAAPVEDTPERFAADLYDYMTGLHDAGLIDQPFTLDPRDKAVPDIADEYHRGLFSDTRDWLENASKLTGAPSAADLLERLSKLEQARDAALIFKMHANPRSTGKADTFFVQAYEKADLGLIPREVVYIGPTDECRGLLHRMEDGSAKLGDLRDLDRVRAGQPPRQDGFLVGGKATGPMTEQDALLLMANLDKRLFGMVTMETLEAAEKAGCRFTDGALSPLPEPEAVYALDDAMYLHIQESGDGFDYTLYAKDTLQMLDGGQFDAPGLSLDDACEEIFVLHDLTPEVIERLPAAVMDVIDPPPKLPGAEPPQGPPYDVTAYTDRQWKEITAGWKSGVDTAKYANPAFDAMQMNRIRVGLEKDLPASLYNKPNLSWEQMDIVMKLMEQGHDVMELNVGGRPVDFTDPALSLSDMKGLLRQMEYDAIPKMLYTPEQWAEIRRGMEAGLDVKQYADPKLAPEDMAKQRDALERGLVTLSGGQANDPTQPGYEQWSEPASPENAPEHPGVPSDDVSAYLPELTLDEYPMPDPALTVDDLEKCGYRDGDMLPLSKDRALELFEQDLTIYTVAEDGEAAMAFDREDIEAHGGLLAVPREEWEDAPDFSAAVEDRLKHQEQREAAFLQSPKDTFAVYQPKEGGELQGLRERSLSELEAHGRKVERENYDLVYTSRFPKYSGLRDRLEGIFSNGLPADCQRPDLATGDIIVIKQSGVVSCHYCDSLDFVELPGFFPADNPLKNAEMAVEDDYGMIDGIINNGPKQPTVAELEAKVKEGQQISLTDLASAVQRERQKQSVVERLKQQPPQRDKKKEAPKRSAEREL</sequence>
<dbReference type="InterPro" id="IPR025923">
    <property type="entry name" value="YodL-like_dom"/>
</dbReference>
<evidence type="ECO:0000259" key="2">
    <source>
        <dbReference type="Pfam" id="PF08401"/>
    </source>
</evidence>
<protein>
    <submittedName>
        <fullName evidence="8">DUF4316 domain-containing protein</fullName>
    </submittedName>
</protein>
<dbReference type="GO" id="GO:0003697">
    <property type="term" value="F:single-stranded DNA binding"/>
    <property type="evidence" value="ECO:0007669"/>
    <property type="project" value="InterPro"/>
</dbReference>
<evidence type="ECO:0000313" key="8">
    <source>
        <dbReference type="EMBL" id="RGX26336.1"/>
    </source>
</evidence>
<feature type="domain" description="Large polyvalent protein-associated" evidence="5">
    <location>
        <begin position="652"/>
        <end position="721"/>
    </location>
</feature>
<dbReference type="Pfam" id="PF18842">
    <property type="entry name" value="LPD26"/>
    <property type="match status" value="1"/>
</dbReference>
<feature type="domain" description="Large polyvalent protein associated" evidence="7">
    <location>
        <begin position="243"/>
        <end position="338"/>
    </location>
</feature>
<dbReference type="OrthoDB" id="2875909at2"/>
<feature type="region of interest" description="Disordered" evidence="1">
    <location>
        <begin position="224"/>
        <end position="246"/>
    </location>
</feature>
<reference evidence="8 9" key="1">
    <citation type="submission" date="2018-08" db="EMBL/GenBank/DDBJ databases">
        <title>A genome reference for cultivated species of the human gut microbiota.</title>
        <authorList>
            <person name="Zou Y."/>
            <person name="Xue W."/>
            <person name="Luo G."/>
        </authorList>
    </citation>
    <scope>NUCLEOTIDE SEQUENCE [LARGE SCALE GENOMIC DNA]</scope>
    <source>
        <strain evidence="8 9">AF04-15</strain>
    </source>
</reference>
<evidence type="ECO:0000259" key="6">
    <source>
        <dbReference type="Pfam" id="PF18842"/>
    </source>
</evidence>
<comment type="caution">
    <text evidence="8">The sequence shown here is derived from an EMBL/GenBank/DDBJ whole genome shotgun (WGS) entry which is preliminary data.</text>
</comment>
<dbReference type="InterPro" id="IPR013610">
    <property type="entry name" value="ArdC_N"/>
</dbReference>
<gene>
    <name evidence="8" type="ORF">DWV29_19710</name>
</gene>
<feature type="domain" description="N-terminal" evidence="2">
    <location>
        <begin position="14"/>
        <end position="135"/>
    </location>
</feature>
<evidence type="ECO:0000259" key="5">
    <source>
        <dbReference type="Pfam" id="PF18830"/>
    </source>
</evidence>
<evidence type="ECO:0000259" key="4">
    <source>
        <dbReference type="Pfam" id="PF14195"/>
    </source>
</evidence>
<feature type="domain" description="YodL-like" evidence="3">
    <location>
        <begin position="1055"/>
        <end position="1151"/>
    </location>
</feature>
<organism evidence="8 9">
    <name type="scientific">Enterocloster asparagiformis</name>
    <dbReference type="NCBI Taxonomy" id="333367"/>
    <lineage>
        <taxon>Bacteria</taxon>
        <taxon>Bacillati</taxon>
        <taxon>Bacillota</taxon>
        <taxon>Clostridia</taxon>
        <taxon>Lachnospirales</taxon>
        <taxon>Lachnospiraceae</taxon>
        <taxon>Enterocloster</taxon>
    </lineage>
</organism>
<evidence type="ECO:0000256" key="1">
    <source>
        <dbReference type="SAM" id="MobiDB-lite"/>
    </source>
</evidence>
<dbReference type="Proteomes" id="UP000283880">
    <property type="component" value="Unassembled WGS sequence"/>
</dbReference>
<dbReference type="InterPro" id="IPR040809">
    <property type="entry name" value="LPD28"/>
</dbReference>
<dbReference type="AlphaFoldDB" id="A0A413FB74"/>
<dbReference type="InterPro" id="IPR040568">
    <property type="entry name" value="LPD16"/>
</dbReference>
<dbReference type="Pfam" id="PF14191">
    <property type="entry name" value="YodL"/>
    <property type="match status" value="1"/>
</dbReference>
<feature type="domain" description="Large polyvalent protein associated" evidence="6">
    <location>
        <begin position="609"/>
        <end position="646"/>
    </location>
</feature>
<proteinExistence type="predicted"/>
<feature type="compositionally biased region" description="Basic and acidic residues" evidence="1">
    <location>
        <begin position="224"/>
        <end position="240"/>
    </location>
</feature>
<evidence type="ECO:0000259" key="3">
    <source>
        <dbReference type="Pfam" id="PF14191"/>
    </source>
</evidence>
<evidence type="ECO:0000259" key="7">
    <source>
        <dbReference type="Pfam" id="PF18843"/>
    </source>
</evidence>
<dbReference type="InterPro" id="IPR025465">
    <property type="entry name" value="DUF4316"/>
</dbReference>
<feature type="region of interest" description="Disordered" evidence="1">
    <location>
        <begin position="1212"/>
        <end position="1245"/>
    </location>
</feature>
<dbReference type="InterPro" id="IPR040936">
    <property type="entry name" value="LPD26"/>
</dbReference>
<dbReference type="Pfam" id="PF18843">
    <property type="entry name" value="LPD28"/>
    <property type="match status" value="1"/>
</dbReference>
<feature type="region of interest" description="Disordered" evidence="1">
    <location>
        <begin position="903"/>
        <end position="937"/>
    </location>
</feature>
<dbReference type="Pfam" id="PF18830">
    <property type="entry name" value="LPD16"/>
    <property type="match status" value="1"/>
</dbReference>
<dbReference type="Pfam" id="PF14195">
    <property type="entry name" value="DUF4316"/>
    <property type="match status" value="1"/>
</dbReference>
<accession>A0A413FB74</accession>
<dbReference type="EMBL" id="QSBM01000016">
    <property type="protein sequence ID" value="RGX26336.1"/>
    <property type="molecule type" value="Genomic_DNA"/>
</dbReference>